<evidence type="ECO:0000313" key="4">
    <source>
        <dbReference type="Proteomes" id="UP001186944"/>
    </source>
</evidence>
<sequence>MSTRKKLDMRSDDEDEDDDEDDEEEVEYSGMIQPPLIHQLRNILTEYPDGGQILKELIQNAEDAGANIMQIFYDQRAIIPSKEIIAEKKTPFRTYFKGPSLCFYNDALFTEKDWMGIKMMYNSIKVFDPLKVGKFGLGFKSVFHITEYPIIISGEYLLVIDPNKDSSKVCQTMKLRTIHRAKSRKMALVKKDCIRGLVGLFGFSERSLESGFFNGSILRLPLRQTPTELSDVVYDDIKARELLESFKEEASVCLLFLKSLSRIDIINEQSLNIAEPSSEPGCKDFEVFIGGDNTHEVVRCRQEFVQRIKDNEESTSNKTIRNSYKVTLVTDDRDEAPKHRSWSVVNMYMVEGMSEEMKRLGRDKDLSYSPYVGAAVPYTKEEDFIGHVFCFLPLPLQNKSLTGLPVHVNGFLALSQNRRHIKWPTVDQVRHSTHQDKPIRWNECLVKEALSEVYIQLVQALIDDSGGHSNPKHLVENVYQAIPDIEAVEDDWSIIIEPFLDALKKKKFLYTKSRGGEWIKIHNAVFVNSVQKEYQSCVKEILDEYEEKWVDIPEHVWYICQHLMDDVCIVTPGYLSSVLKTSTKYENCSREVKLDLLSFLLQEEDVTLLDGLDLLPVASGEFLQFDSFSRVTIYLCSETVKRLLPGLDEIIVSDLPKNVHSTFEEMAEEESWGQKEPLTRRLHNLLKEYKDGFAVPKEIVQNADDGGATKVCFLYDERENDEYRCRLIDENMAECHGPALWAYNNREFTTKDLENITKLSGATKEDDALTIGKFGLGFCSVYNLTDVPSFITGESIVIFDPHAKYLGKAVRKGNPGLKINLSKKRNKVMLRRMKNQFQPFEGVFGCEISETDGNYFRGTLFRLPLRNQRQADSSEISDKPYDRSEMKEFIEIFKKNAGNLLLFTQNIETIEFYHLHRKATTPKEKTLLYRIQRDLLKNPLNETPLSCMNNIMKSRFSFMKEGQDVKVTQLMRISITSNDENSQTSKRSSEAYWLVSWASGSKRSLVIADKTKVKGAIPLGAVGCLLSSPENDNFEFRSLASSPHGFYRESHIFCFLPLPVTTKLPVHVNGSFAITPDRRQLATKTKDDKSEFETTWNKVMFQDTLVKAYLLWLESLKEMNVHLDDSEYYNIWPKRNEEIDSLETCLCESFYKEIVSDMHHNVFRSKGLWFSFEKCVFLDPDLFESEIGANVSEATSFFGYNNQNVLSVPRSILNCIQDANSELDLKKKIFSAEQFYLDIFFPNVSHEFWDHNTRARLISYALDHHFEDVMNNVEDDVRFIPSLPDGKLKSPKELIHPSCDLKKIFSQDEGYFIHTEYGKPFMTDARLSRLVELGLLKDELPDNILIERAESIKVLFTQCKTCAIERSKHLLKFLNNKFQGKTMDVTEKEQLITLLKKTEFLPVLPKPKNWQIQWYADTLLHNDGNVKCSKHQSSHVAVIDDMRLCNPSKMFALECQHLVGTQAPILNERLLHYSNFTPLLKKLGVRYENSTIIENVLDHLRTLSENAATTNESAETVLLIEKECTEIYLFLQKQIKSEISHSQLIDKFSSLKNFRSIFVRGRFWFPHQVCKYLSYDCSPYLIGLDTSQLRHCYDFFQFLNIELSFSVQVITDVLLELKHTYDLKQPIQKGDSIRICNLLQLLAETMTEENVPSEYPSEMDIYVPDEHNVLKPIKDVCFDDVSGVKKTNTYIHDTISRSTAVTIGIKSKARGKLRQHSKTFRPFGQREELISRINRILSGYQCDVGILKELVQNADDAKATEIRIITDFQKHSDTRVFDDCWKPIQGPAILVYNNSTFSQDDLYGIQKIGIGSKADDPTKTGQFGVGFNAVYHLTDVPSFLTKGKEIEGGETLCIMDPHCKYVPEATHQYPGMQYVDLAELRESFPDVFSVFHESHFPKDKGTIFRFPLRTEKFAENSDFSNKIVTEAFIKQLMDTFQKDMPICLLFLNHVTSVSLHSVENSRMKELHRVQIKLTKEQAARKRKYVHEWKEAALKARDLEQPVDLPVIQSVFEATVSESGGSDHKWIISQRFGHRRDALPEKLSEAFRQKLIGLLPRGGVALCKDYLQGTSQKEDKDVVIEMKAFCTLPLPLNTGLPVHIDGHFALDHEARRNLWMDDKLEYRSEWNIHLMENVIAPAYIKCVTAWKRDLGLEEHCRIQANEVRAKLNPYCNSFPLFKNLVGDVWKYLVSAFYKELVKMAVPVFLSCRKVGKGTTLISCHPIQNGKSGFQIVFNTFSKELARTNDRMKIAFQLETIAKEMNMKLIDAPIDIYKCLEKLKINVDTSTPDFFMDFLRSFNSGMEGDCTVCDTSRNITHTKFKSIENLRTCLLYCMNSNSFKTKAVGVPLCLTEDLMWIDSIWKLLSRIKHSTEASFDACSKLQTISKWCLVPVVHASKKKLCRIQDSATVVDLATFDGELKIALQSLNIPFLDGDISAQPLLISSVISFREPKQLLDCLRTHLDSIASNDIRSEHCVEILAYFSERVDNIMKELNPSKCKEHIRSLPFFVAVQGEHIAVPNQRKVFVLPQGMPSAGIKEWAEKVDTTLLSANTRLRPLYELLEITNSTFTAVYLSHIFPTWHHLPKEDRICHLKFIKELVLYRGIGCGNADENVLQRALRKLPFVESPNNNPRVASSFFNKQHDIFKHLCHDSEFPPEPFCNVDWNRFMLFAGMKNEVDSDMLLQFAKRIQSECQGSTTKDLESKSRILVKHFLSTKSLQNESVLLGIKHISFVSPYSVSQTLKEMHDQYKANKLISFSGSSLKCHESILWSNTPLLPGWASPFGKDGEHLKKKLDIKEPSLEVVCGHVTKLCTQLCMKATKDGLKDSESVKKIMLENYEFLTENGLKKSSSKKTLMTLREIPLVFLPLKRAFVPCSRIVIGLKEENEIPGYLIKSPEAYGAFNELFVLLGTKRDGDCTVYTDVLAAIQSSTRSQRLHPNEMKAVAKAVEFFFSSFPRQCDKLKEKLKETKLFLPSTKHVLVDAAQLVIVHDDSMGRNLQDAQDISILIDFKELEIKYPISEDNFMHLPDHCRPKLLKEVLSEKINIQPLQNASQQDEQLLNEFVHSSEFLNGILRIVSRERKLSTTKHDLNDKEEEKIRTGLKRLHFKKVESIDTVFFYRKKEIGRKSMKSHYVGNVADERQIFEILFVRPETRDSKSLAWGIDGSLSKALSESTGESFEKSAKVLLQMYMEYQSPENIRQLLNENGFPEHSSSAGTQIRSVFPKLGSIVPDDFHHLLDDSICVFEEGDYVALNVHEQHQRETDDIPRTVYVFAKVLERLPFGDELPKQMQKYKVRVRTDREEIKYAYELYNFSRERIHQTSSTELVLYTREHDGDSGQSNHTQEQRSNERHSSDSPSEHQPRPTLDSRSLKDIFKEVREELKKIWEKVSSPEERTSIIRRLLRKWHPDKNYGNEKKAEEVFKYIKMVIEKLKRGQSVSGDDSDDDSNNTNHRRPPRPQPPSGFDDDFFDDDFFDNLFSGCRRDRERWNRSRRSRPQPGRDSSFYDFYEHHRRYEPNPQPYVARQWLRDAKKDLKMAQSSLSAATEEGTFNWTCLMCSQAVEKALKAAQYNIDAKKVFDGDNLIHNASSLNSEIKTLVRQFDAIVGSTRRMRYPDVVNISRLPSDLYTLSDANKALQHADQIISKISSIIV</sequence>
<dbReference type="Gene3D" id="1.10.287.110">
    <property type="entry name" value="DnaJ domain"/>
    <property type="match status" value="1"/>
</dbReference>
<dbReference type="Pfam" id="PF25794">
    <property type="entry name" value="SACS"/>
    <property type="match status" value="3"/>
</dbReference>
<dbReference type="PROSITE" id="PS50910">
    <property type="entry name" value="HEPN"/>
    <property type="match status" value="1"/>
</dbReference>
<feature type="domain" description="HEPN" evidence="2">
    <location>
        <begin position="3529"/>
        <end position="3640"/>
    </location>
</feature>
<dbReference type="Pfam" id="PF05168">
    <property type="entry name" value="HEPN"/>
    <property type="match status" value="1"/>
</dbReference>
<dbReference type="InterPro" id="IPR036869">
    <property type="entry name" value="J_dom_sf"/>
</dbReference>
<feature type="region of interest" description="Disordered" evidence="1">
    <location>
        <begin position="3330"/>
        <end position="3369"/>
    </location>
</feature>
<keyword evidence="4" id="KW-1185">Reference proteome</keyword>
<dbReference type="SUPFAM" id="SSF81593">
    <property type="entry name" value="Nucleotidyltransferase substrate binding subunit/domain"/>
    <property type="match status" value="1"/>
</dbReference>
<gene>
    <name evidence="3" type="ORF">FSP39_002093</name>
</gene>
<dbReference type="InterPro" id="IPR007842">
    <property type="entry name" value="HEPN_dom"/>
</dbReference>
<protein>
    <recommendedName>
        <fullName evidence="2">HEPN domain-containing protein</fullName>
    </recommendedName>
</protein>
<dbReference type="Proteomes" id="UP001186944">
    <property type="component" value="Unassembled WGS sequence"/>
</dbReference>
<dbReference type="SUPFAM" id="SSF46565">
    <property type="entry name" value="Chaperone J-domain"/>
    <property type="match status" value="1"/>
</dbReference>
<evidence type="ECO:0000259" key="2">
    <source>
        <dbReference type="PROSITE" id="PS50910"/>
    </source>
</evidence>
<name>A0AA88Y2L9_PINIB</name>
<organism evidence="3 4">
    <name type="scientific">Pinctada imbricata</name>
    <name type="common">Atlantic pearl-oyster</name>
    <name type="synonym">Pinctada martensii</name>
    <dbReference type="NCBI Taxonomy" id="66713"/>
    <lineage>
        <taxon>Eukaryota</taxon>
        <taxon>Metazoa</taxon>
        <taxon>Spiralia</taxon>
        <taxon>Lophotrochozoa</taxon>
        <taxon>Mollusca</taxon>
        <taxon>Bivalvia</taxon>
        <taxon>Autobranchia</taxon>
        <taxon>Pteriomorphia</taxon>
        <taxon>Pterioida</taxon>
        <taxon>Pterioidea</taxon>
        <taxon>Pteriidae</taxon>
        <taxon>Pinctada</taxon>
    </lineage>
</organism>
<feature type="compositionally biased region" description="Acidic residues" evidence="1">
    <location>
        <begin position="11"/>
        <end position="27"/>
    </location>
</feature>
<evidence type="ECO:0000313" key="3">
    <source>
        <dbReference type="EMBL" id="KAK3096651.1"/>
    </source>
</evidence>
<dbReference type="InterPro" id="IPR052972">
    <property type="entry name" value="Sacsin_chaperone_reg"/>
</dbReference>
<dbReference type="EMBL" id="VSWD01000007">
    <property type="protein sequence ID" value="KAK3096651.1"/>
    <property type="molecule type" value="Genomic_DNA"/>
</dbReference>
<dbReference type="NCBIfam" id="NF047352">
    <property type="entry name" value="P_loop_sacsin"/>
    <property type="match status" value="3"/>
</dbReference>
<dbReference type="PANTHER" id="PTHR15600">
    <property type="entry name" value="SACSIN"/>
    <property type="match status" value="1"/>
</dbReference>
<feature type="compositionally biased region" description="Basic and acidic residues" evidence="1">
    <location>
        <begin position="1"/>
        <end position="10"/>
    </location>
</feature>
<dbReference type="SUPFAM" id="SSF55874">
    <property type="entry name" value="ATPase domain of HSP90 chaperone/DNA topoisomerase II/histidine kinase"/>
    <property type="match status" value="3"/>
</dbReference>
<reference evidence="3" key="1">
    <citation type="submission" date="2019-08" db="EMBL/GenBank/DDBJ databases">
        <title>The improved chromosome-level genome for the pearl oyster Pinctada fucata martensii using PacBio sequencing and Hi-C.</title>
        <authorList>
            <person name="Zheng Z."/>
        </authorList>
    </citation>
    <scope>NUCLEOTIDE SEQUENCE</scope>
    <source>
        <strain evidence="3">ZZ-2019</strain>
        <tissue evidence="3">Adductor muscle</tissue>
    </source>
</reference>
<dbReference type="InterPro" id="IPR058210">
    <property type="entry name" value="SACS/Nov_dom"/>
</dbReference>
<feature type="region of interest" description="Disordered" evidence="1">
    <location>
        <begin position="1"/>
        <end position="29"/>
    </location>
</feature>
<feature type="compositionally biased region" description="Basic and acidic residues" evidence="1">
    <location>
        <begin position="3342"/>
        <end position="3360"/>
    </location>
</feature>
<dbReference type="PANTHER" id="PTHR15600:SF42">
    <property type="entry name" value="SACSIN"/>
    <property type="match status" value="1"/>
</dbReference>
<evidence type="ECO:0000256" key="1">
    <source>
        <dbReference type="SAM" id="MobiDB-lite"/>
    </source>
</evidence>
<feature type="region of interest" description="Disordered" evidence="1">
    <location>
        <begin position="3431"/>
        <end position="3463"/>
    </location>
</feature>
<accession>A0AA88Y2L9</accession>
<dbReference type="InterPro" id="IPR036890">
    <property type="entry name" value="HATPase_C_sf"/>
</dbReference>
<dbReference type="SMART" id="SM00748">
    <property type="entry name" value="HEPN"/>
    <property type="match status" value="1"/>
</dbReference>
<dbReference type="Gene3D" id="1.20.120.330">
    <property type="entry name" value="Nucleotidyltransferases domain 2"/>
    <property type="match status" value="1"/>
</dbReference>
<dbReference type="GO" id="GO:0030544">
    <property type="term" value="F:Hsp70 protein binding"/>
    <property type="evidence" value="ECO:0007669"/>
    <property type="project" value="TreeGrafter"/>
</dbReference>
<comment type="caution">
    <text evidence="3">The sequence shown here is derived from an EMBL/GenBank/DDBJ whole genome shotgun (WGS) entry which is preliminary data.</text>
</comment>
<proteinExistence type="predicted"/>